<dbReference type="PANTHER" id="PTHR10057:SF0">
    <property type="entry name" value="TRANSLOCATOR PROTEIN"/>
    <property type="match status" value="1"/>
</dbReference>
<dbReference type="PANTHER" id="PTHR10057">
    <property type="entry name" value="PERIPHERAL-TYPE BENZODIAZEPINE RECEPTOR"/>
    <property type="match status" value="1"/>
</dbReference>
<evidence type="ECO:0000313" key="8">
    <source>
        <dbReference type="Proteomes" id="UP000242447"/>
    </source>
</evidence>
<dbReference type="InterPro" id="IPR004307">
    <property type="entry name" value="TspO_MBR"/>
</dbReference>
<name>A0A1W6NWP8_9RHOB</name>
<evidence type="ECO:0000256" key="5">
    <source>
        <dbReference type="ARBA" id="ARBA00023136"/>
    </source>
</evidence>
<dbReference type="OrthoDB" id="9795496at2"/>
<dbReference type="Proteomes" id="UP000242447">
    <property type="component" value="Chromosome"/>
</dbReference>
<keyword evidence="3 6" id="KW-0812">Transmembrane</keyword>
<organism evidence="7 8">
    <name type="scientific">Ketogulonicigenium robustum</name>
    <dbReference type="NCBI Taxonomy" id="92947"/>
    <lineage>
        <taxon>Bacteria</taxon>
        <taxon>Pseudomonadati</taxon>
        <taxon>Pseudomonadota</taxon>
        <taxon>Alphaproteobacteria</taxon>
        <taxon>Rhodobacterales</taxon>
        <taxon>Roseobacteraceae</taxon>
        <taxon>Ketogulonicigenium</taxon>
    </lineage>
</organism>
<keyword evidence="8" id="KW-1185">Reference proteome</keyword>
<evidence type="ECO:0000256" key="2">
    <source>
        <dbReference type="ARBA" id="ARBA00007524"/>
    </source>
</evidence>
<dbReference type="RefSeq" id="WP_085785367.1">
    <property type="nucleotide sequence ID" value="NZ_CP019937.1"/>
</dbReference>
<evidence type="ECO:0000256" key="1">
    <source>
        <dbReference type="ARBA" id="ARBA00004141"/>
    </source>
</evidence>
<dbReference type="InterPro" id="IPR038330">
    <property type="entry name" value="TspO/MBR-related_sf"/>
</dbReference>
<evidence type="ECO:0000256" key="3">
    <source>
        <dbReference type="ARBA" id="ARBA00022692"/>
    </source>
</evidence>
<proteinExistence type="inferred from homology"/>
<feature type="transmembrane region" description="Helical" evidence="6">
    <location>
        <begin position="97"/>
        <end position="119"/>
    </location>
</feature>
<accession>A0A1W6NWP8</accession>
<dbReference type="GO" id="GO:0016020">
    <property type="term" value="C:membrane"/>
    <property type="evidence" value="ECO:0007669"/>
    <property type="project" value="UniProtKB-SubCell"/>
</dbReference>
<evidence type="ECO:0000256" key="4">
    <source>
        <dbReference type="ARBA" id="ARBA00022989"/>
    </source>
</evidence>
<feature type="transmembrane region" description="Helical" evidence="6">
    <location>
        <begin position="125"/>
        <end position="145"/>
    </location>
</feature>
<feature type="transmembrane region" description="Helical" evidence="6">
    <location>
        <begin position="43"/>
        <end position="64"/>
    </location>
</feature>
<feature type="transmembrane region" description="Helical" evidence="6">
    <location>
        <begin position="70"/>
        <end position="90"/>
    </location>
</feature>
<gene>
    <name evidence="7" type="primary">tspO</name>
    <name evidence="7" type="ORF">BVG79_00332</name>
</gene>
<dbReference type="FunFam" id="1.20.1260.100:FF:000001">
    <property type="entry name" value="translocator protein 2"/>
    <property type="match status" value="1"/>
</dbReference>
<evidence type="ECO:0000313" key="7">
    <source>
        <dbReference type="EMBL" id="ARO13688.1"/>
    </source>
</evidence>
<reference evidence="7 8" key="1">
    <citation type="submission" date="2017-02" db="EMBL/GenBank/DDBJ databases">
        <title>Ketogulonicigenium robustum SPU B003 Genome sequencing and assembly.</title>
        <authorList>
            <person name="Li Y."/>
            <person name="Liu L."/>
            <person name="Wang C."/>
            <person name="Zhang M."/>
            <person name="Zhang T."/>
            <person name="Zhang Y."/>
        </authorList>
    </citation>
    <scope>NUCLEOTIDE SEQUENCE [LARGE SCALE GENOMIC DNA]</scope>
    <source>
        <strain evidence="7 8">SPU_B003</strain>
    </source>
</reference>
<dbReference type="NCBIfam" id="NF047825">
    <property type="entry name" value="T-richsensTspOAlph"/>
    <property type="match status" value="1"/>
</dbReference>
<keyword evidence="7" id="KW-0675">Receptor</keyword>
<dbReference type="STRING" id="92947.BVG79_00332"/>
<dbReference type="Gene3D" id="1.20.1260.100">
    <property type="entry name" value="TspO/MBR protein"/>
    <property type="match status" value="1"/>
</dbReference>
<keyword evidence="5 6" id="KW-0472">Membrane</keyword>
<dbReference type="PIRSF" id="PIRSF005859">
    <property type="entry name" value="PBR"/>
    <property type="match status" value="1"/>
</dbReference>
<dbReference type="Pfam" id="PF03073">
    <property type="entry name" value="TspO_MBR"/>
    <property type="match status" value="1"/>
</dbReference>
<dbReference type="CDD" id="cd15904">
    <property type="entry name" value="TSPO_MBR"/>
    <property type="match status" value="1"/>
</dbReference>
<evidence type="ECO:0000256" key="6">
    <source>
        <dbReference type="SAM" id="Phobius"/>
    </source>
</evidence>
<comment type="subcellular location">
    <subcellularLocation>
        <location evidence="1">Membrane</location>
        <topology evidence="1">Multi-pass membrane protein</topology>
    </subcellularLocation>
</comment>
<dbReference type="AlphaFoldDB" id="A0A1W6NWP8"/>
<protein>
    <submittedName>
        <fullName evidence="7">Benzodiazapine receptor</fullName>
    </submittedName>
</protein>
<feature type="transmembrane region" description="Helical" evidence="6">
    <location>
        <begin position="6"/>
        <end position="23"/>
    </location>
</feature>
<dbReference type="GO" id="GO:0033013">
    <property type="term" value="P:tetrapyrrole metabolic process"/>
    <property type="evidence" value="ECO:0007669"/>
    <property type="project" value="UniProtKB-ARBA"/>
</dbReference>
<comment type="similarity">
    <text evidence="2">Belongs to the TspO/BZRP family.</text>
</comment>
<dbReference type="KEGG" id="kro:BVG79_00332"/>
<sequence length="167" mass="18286">MDLFVFGALLVGGMAAGISGMLFQPGDWYKALRKPTWTPAPIVFPIVWTTLYVLMALAGSWVAGRPGADAALALMAAQLAVNVLWTPLFFGLHRVRIGLGVIGLLWLLVLTMIIVFWRIDWLSGLILVPYILWLTLAAALNFMVVRLNPFIVPIDPSQLRVGESGGR</sequence>
<dbReference type="EMBL" id="CP019937">
    <property type="protein sequence ID" value="ARO13688.1"/>
    <property type="molecule type" value="Genomic_DNA"/>
</dbReference>
<keyword evidence="4 6" id="KW-1133">Transmembrane helix</keyword>